<dbReference type="GeneID" id="39586709"/>
<evidence type="ECO:0000313" key="6">
    <source>
        <dbReference type="EMBL" id="RSH78441.1"/>
    </source>
</evidence>
<dbReference type="GO" id="GO:0003924">
    <property type="term" value="F:GTPase activity"/>
    <property type="evidence" value="ECO:0007669"/>
    <property type="project" value="InterPro"/>
</dbReference>
<dbReference type="CDD" id="cd01898">
    <property type="entry name" value="Obg"/>
    <property type="match status" value="1"/>
</dbReference>
<evidence type="ECO:0000256" key="2">
    <source>
        <dbReference type="ARBA" id="ARBA00023134"/>
    </source>
</evidence>
<gene>
    <name evidence="6" type="primary">MTG2</name>
    <name evidence="6" type="ORF">EHS24_002166</name>
</gene>
<dbReference type="Proteomes" id="UP000279236">
    <property type="component" value="Unassembled WGS sequence"/>
</dbReference>
<dbReference type="GO" id="GO:0005739">
    <property type="term" value="C:mitochondrion"/>
    <property type="evidence" value="ECO:0007669"/>
    <property type="project" value="TreeGrafter"/>
</dbReference>
<evidence type="ECO:0000259" key="4">
    <source>
        <dbReference type="PROSITE" id="PS51710"/>
    </source>
</evidence>
<accession>A0A427XHT2</accession>
<feature type="region of interest" description="Disordered" evidence="3">
    <location>
        <begin position="85"/>
        <end position="104"/>
    </location>
</feature>
<evidence type="ECO:0000256" key="3">
    <source>
        <dbReference type="SAM" id="MobiDB-lite"/>
    </source>
</evidence>
<reference evidence="6 7" key="1">
    <citation type="submission" date="2018-11" db="EMBL/GenBank/DDBJ databases">
        <title>Genome sequence of Apiotrichum porosum DSM 27194.</title>
        <authorList>
            <person name="Aliyu H."/>
            <person name="Gorte O."/>
            <person name="Ochsenreither K."/>
        </authorList>
    </citation>
    <scope>NUCLEOTIDE SEQUENCE [LARGE SCALE GENOMIC DNA]</scope>
    <source>
        <strain evidence="6 7">DSM 27194</strain>
    </source>
</reference>
<dbReference type="AlphaFoldDB" id="A0A427XHT2"/>
<dbReference type="STRING" id="105984.A0A427XHT2"/>
<dbReference type="Gene3D" id="3.40.50.300">
    <property type="entry name" value="P-loop containing nucleotide triphosphate hydrolases"/>
    <property type="match status" value="1"/>
</dbReference>
<dbReference type="InterPro" id="IPR006073">
    <property type="entry name" value="GTP-bd"/>
</dbReference>
<feature type="region of interest" description="Disordered" evidence="3">
    <location>
        <begin position="169"/>
        <end position="189"/>
    </location>
</feature>
<keyword evidence="1" id="KW-0547">Nucleotide-binding</keyword>
<dbReference type="OrthoDB" id="347018at2759"/>
<feature type="domain" description="OBG-type G" evidence="4">
    <location>
        <begin position="293"/>
        <end position="512"/>
    </location>
</feature>
<evidence type="ECO:0000256" key="1">
    <source>
        <dbReference type="ARBA" id="ARBA00022741"/>
    </source>
</evidence>
<feature type="region of interest" description="Disordered" evidence="3">
    <location>
        <begin position="352"/>
        <end position="386"/>
    </location>
</feature>
<protein>
    <submittedName>
        <fullName evidence="6">Putative GTPase</fullName>
    </submittedName>
</protein>
<proteinExistence type="predicted"/>
<dbReference type="InterPro" id="IPR031167">
    <property type="entry name" value="G_OBG"/>
</dbReference>
<dbReference type="InterPro" id="IPR036726">
    <property type="entry name" value="GTP1_OBG_dom_sf"/>
</dbReference>
<dbReference type="PROSITE" id="PS51710">
    <property type="entry name" value="G_OBG"/>
    <property type="match status" value="1"/>
</dbReference>
<sequence length="547" mass="60154">MPLVRHCIACTRAARPQRFPLAPLGRFQSSSRAVGPAPREIKEDEDDFEDVIRELHRRKKVDEKRNQKGADFVDFLRVTVRGGKGGSGTAAFLPSRRGLGPPCGGNGGPGGSVYITTSPFLTSLAGATKRLIGGQGGHGSGNLRHGVRGEDTIVTVPLGTVIREIRREGEAEKTTADNDALGLDREERRNRTRERWLVQHPNFEANDKDIREAETLLRKAGRWTQRTPGFDVSPPLELDITEPLAEPLLLSRGGVGGLGNPHFVTEKTRLPRLASRGVLPVTRTFEFELKLLADVGLVGLPNAGKSTLLRSLTGRRAEVADYAFTTLNPQIGVVRVLDDGTWAAAPRSAIEDTELERREDERSREAGDYKPLPRAPRQRKRRERTRFTISDNPGLLHRASENVGLGHSFLRSIERSLALAYVLDGRRPDPVEDYRILRAELEAYKAGLGSRARILALNKTDELTEDDIAAKIEALKKAALEVDDGRPEVLVVSAKFGTGLDQVVNVLADAVDEARPPAPKPIKEKHPLPPPLVIEEPIEVEEDLIEV</sequence>
<name>A0A427XHT2_9TREE</name>
<organism evidence="6 7">
    <name type="scientific">Apiotrichum porosum</name>
    <dbReference type="NCBI Taxonomy" id="105984"/>
    <lineage>
        <taxon>Eukaryota</taxon>
        <taxon>Fungi</taxon>
        <taxon>Dikarya</taxon>
        <taxon>Basidiomycota</taxon>
        <taxon>Agaricomycotina</taxon>
        <taxon>Tremellomycetes</taxon>
        <taxon>Trichosporonales</taxon>
        <taxon>Trichosporonaceae</taxon>
        <taxon>Apiotrichum</taxon>
    </lineage>
</organism>
<dbReference type="Pfam" id="PF01926">
    <property type="entry name" value="MMR_HSR1"/>
    <property type="match status" value="1"/>
</dbReference>
<dbReference type="SUPFAM" id="SSF52540">
    <property type="entry name" value="P-loop containing nucleoside triphosphate hydrolases"/>
    <property type="match status" value="1"/>
</dbReference>
<dbReference type="SUPFAM" id="SSF82051">
    <property type="entry name" value="Obg GTP-binding protein N-terminal domain"/>
    <property type="match status" value="1"/>
</dbReference>
<dbReference type="GO" id="GO:0042254">
    <property type="term" value="P:ribosome biogenesis"/>
    <property type="evidence" value="ECO:0007669"/>
    <property type="project" value="UniProtKB-UniRule"/>
</dbReference>
<dbReference type="PRINTS" id="PR00326">
    <property type="entry name" value="GTP1OBG"/>
</dbReference>
<dbReference type="InterPro" id="IPR006169">
    <property type="entry name" value="GTP1_OBG_dom"/>
</dbReference>
<evidence type="ECO:0000313" key="7">
    <source>
        <dbReference type="Proteomes" id="UP000279236"/>
    </source>
</evidence>
<dbReference type="Gene3D" id="2.70.210.12">
    <property type="entry name" value="GTP1/OBG domain"/>
    <property type="match status" value="1"/>
</dbReference>
<dbReference type="PROSITE" id="PS51883">
    <property type="entry name" value="OBG"/>
    <property type="match status" value="1"/>
</dbReference>
<feature type="domain" description="Obg" evidence="5">
    <location>
        <begin position="70"/>
        <end position="292"/>
    </location>
</feature>
<dbReference type="EMBL" id="RSCE01000012">
    <property type="protein sequence ID" value="RSH78441.1"/>
    <property type="molecule type" value="Genomic_DNA"/>
</dbReference>
<keyword evidence="7" id="KW-1185">Reference proteome</keyword>
<dbReference type="Pfam" id="PF01018">
    <property type="entry name" value="GTP1_OBG"/>
    <property type="match status" value="1"/>
</dbReference>
<dbReference type="PANTHER" id="PTHR11702:SF31">
    <property type="entry name" value="MITOCHONDRIAL RIBOSOME-ASSOCIATED GTPASE 2"/>
    <property type="match status" value="1"/>
</dbReference>
<dbReference type="InterPro" id="IPR027417">
    <property type="entry name" value="P-loop_NTPase"/>
</dbReference>
<evidence type="ECO:0000259" key="5">
    <source>
        <dbReference type="PROSITE" id="PS51883"/>
    </source>
</evidence>
<dbReference type="RefSeq" id="XP_028473588.1">
    <property type="nucleotide sequence ID" value="XM_028617910.1"/>
</dbReference>
<dbReference type="GO" id="GO:0005525">
    <property type="term" value="F:GTP binding"/>
    <property type="evidence" value="ECO:0007669"/>
    <property type="project" value="UniProtKB-KW"/>
</dbReference>
<comment type="caution">
    <text evidence="6">The sequence shown here is derived from an EMBL/GenBank/DDBJ whole genome shotgun (WGS) entry which is preliminary data.</text>
</comment>
<feature type="compositionally biased region" description="Basic and acidic residues" evidence="3">
    <location>
        <begin position="355"/>
        <end position="368"/>
    </location>
</feature>
<keyword evidence="2" id="KW-0342">GTP-binding</keyword>
<dbReference type="PANTHER" id="PTHR11702">
    <property type="entry name" value="DEVELOPMENTALLY REGULATED GTP-BINDING PROTEIN-RELATED"/>
    <property type="match status" value="1"/>
</dbReference>
<dbReference type="InterPro" id="IPR045086">
    <property type="entry name" value="OBG_GTPase"/>
</dbReference>